<dbReference type="Proteomes" id="UP000176944">
    <property type="component" value="Chromosome"/>
</dbReference>
<evidence type="ECO:0000313" key="2">
    <source>
        <dbReference type="EMBL" id="AOY82046.1"/>
    </source>
</evidence>
<evidence type="ECO:0000313" key="3">
    <source>
        <dbReference type="Proteomes" id="UP000176944"/>
    </source>
</evidence>
<dbReference type="PANTHER" id="PTHR42188">
    <property type="entry name" value="23S RRNA-SPECIFIC ENDONUCLEASE VAPC20"/>
    <property type="match status" value="1"/>
</dbReference>
<sequence length="135" mass="15719">MNCLFLDTSYMIALELADDQNHQITLNHWQNLDKTNLKLVTTSYVFDELVTFLNSRYLHSKAVEIGKRLLTSSVVDLIQVNEVLFLEGWDYFQKYQDKSYSLTDCLSFVVMNKLKINVALTFDQHFVQAGFIKLP</sequence>
<protein>
    <submittedName>
        <fullName evidence="2">PIN domain-containing protein</fullName>
    </submittedName>
</protein>
<accession>A0A1D9G348</accession>
<organism evidence="2 3">
    <name type="scientific">Moorena producens (strain JHB)</name>
    <dbReference type="NCBI Taxonomy" id="1454205"/>
    <lineage>
        <taxon>Bacteria</taxon>
        <taxon>Bacillati</taxon>
        <taxon>Cyanobacteriota</taxon>
        <taxon>Cyanophyceae</taxon>
        <taxon>Coleofasciculales</taxon>
        <taxon>Coleofasciculaceae</taxon>
        <taxon>Moorena</taxon>
    </lineage>
</organism>
<proteinExistence type="predicted"/>
<reference evidence="3" key="1">
    <citation type="submission" date="2016-10" db="EMBL/GenBank/DDBJ databases">
        <title>Comparative genomics uncovers the prolific and rare metabolic potential of the cyanobacterial genus Moorea.</title>
        <authorList>
            <person name="Leao T."/>
            <person name="Castelao G."/>
            <person name="Korobeynikov A."/>
            <person name="Monroe E.A."/>
            <person name="Podell S."/>
            <person name="Glukhov E."/>
            <person name="Allen E."/>
            <person name="Gerwick W.H."/>
            <person name="Gerwick L."/>
        </authorList>
    </citation>
    <scope>NUCLEOTIDE SEQUENCE [LARGE SCALE GENOMIC DNA]</scope>
    <source>
        <strain evidence="3">JHB</strain>
    </source>
</reference>
<dbReference type="GO" id="GO:0004521">
    <property type="term" value="F:RNA endonuclease activity"/>
    <property type="evidence" value="ECO:0007669"/>
    <property type="project" value="InterPro"/>
</dbReference>
<evidence type="ECO:0000259" key="1">
    <source>
        <dbReference type="Pfam" id="PF01850"/>
    </source>
</evidence>
<name>A0A1D9G348_MOOP1</name>
<dbReference type="InterPro" id="IPR002716">
    <property type="entry name" value="PIN_dom"/>
</dbReference>
<dbReference type="SUPFAM" id="SSF88723">
    <property type="entry name" value="PIN domain-like"/>
    <property type="match status" value="1"/>
</dbReference>
<dbReference type="InterPro" id="IPR039018">
    <property type="entry name" value="VapC20-like"/>
</dbReference>
<dbReference type="Gene3D" id="3.40.50.1010">
    <property type="entry name" value="5'-nuclease"/>
    <property type="match status" value="1"/>
</dbReference>
<dbReference type="GO" id="GO:0016075">
    <property type="term" value="P:rRNA catabolic process"/>
    <property type="evidence" value="ECO:0007669"/>
    <property type="project" value="TreeGrafter"/>
</dbReference>
<dbReference type="EMBL" id="CP017708">
    <property type="protein sequence ID" value="AOY82046.1"/>
    <property type="molecule type" value="Genomic_DNA"/>
</dbReference>
<dbReference type="AlphaFoldDB" id="A0A1D9G348"/>
<feature type="domain" description="PIN" evidence="1">
    <location>
        <begin position="5"/>
        <end position="131"/>
    </location>
</feature>
<dbReference type="InterPro" id="IPR029060">
    <property type="entry name" value="PIN-like_dom_sf"/>
</dbReference>
<dbReference type="PANTHER" id="PTHR42188:SF1">
    <property type="entry name" value="23S RRNA-SPECIFIC ENDONUCLEASE VAPC20"/>
    <property type="match status" value="1"/>
</dbReference>
<dbReference type="Pfam" id="PF01850">
    <property type="entry name" value="PIN"/>
    <property type="match status" value="1"/>
</dbReference>
<gene>
    <name evidence="2" type="ORF">BJP36_21230</name>
</gene>